<dbReference type="Proteomes" id="UP000033063">
    <property type="component" value="Chromosome"/>
</dbReference>
<organism evidence="1 2">
    <name type="scientific">Methanosarcina mazei LYC</name>
    <dbReference type="NCBI Taxonomy" id="1434114"/>
    <lineage>
        <taxon>Archaea</taxon>
        <taxon>Methanobacteriati</taxon>
        <taxon>Methanobacteriota</taxon>
        <taxon>Stenosarchaea group</taxon>
        <taxon>Methanomicrobia</taxon>
        <taxon>Methanosarcinales</taxon>
        <taxon>Methanosarcinaceae</taxon>
        <taxon>Methanosarcina</taxon>
    </lineage>
</organism>
<evidence type="ECO:0000313" key="1">
    <source>
        <dbReference type="EMBL" id="AKB67359.1"/>
    </source>
</evidence>
<dbReference type="InterPro" id="IPR051200">
    <property type="entry name" value="Host-pathogen_enzymatic-act"/>
</dbReference>
<evidence type="ECO:0000313" key="2">
    <source>
        <dbReference type="Proteomes" id="UP000033063"/>
    </source>
</evidence>
<dbReference type="InterPro" id="IPR011045">
    <property type="entry name" value="N2O_reductase_N"/>
</dbReference>
<dbReference type="SUPFAM" id="SSF50974">
    <property type="entry name" value="Nitrous oxide reductase, N-terminal domain"/>
    <property type="match status" value="1"/>
</dbReference>
<proteinExistence type="predicted"/>
<dbReference type="NCBIfam" id="TIGR02276">
    <property type="entry name" value="beta_rpt_yvtn"/>
    <property type="match status" value="7"/>
</dbReference>
<dbReference type="EMBL" id="CP009513">
    <property type="protein sequence ID" value="AKB67359.1"/>
    <property type="molecule type" value="Genomic_DNA"/>
</dbReference>
<gene>
    <name evidence="1" type="ORF">MSMAL_0816</name>
</gene>
<dbReference type="InterPro" id="IPR018391">
    <property type="entry name" value="PQQ_b-propeller_rpt"/>
</dbReference>
<protein>
    <recommendedName>
        <fullName evidence="3">Cell surface protein</fullName>
    </recommendedName>
</protein>
<dbReference type="Gene3D" id="2.130.10.10">
    <property type="entry name" value="YVTN repeat-like/Quinoprotein amine dehydrogenase"/>
    <property type="match status" value="4"/>
</dbReference>
<name>A0A0E3WNL8_METMZ</name>
<sequence>MNKNLILVLLSMSLLTLSAGISGADIPENWTRVDHEGLFQQTEIQAPLKLSVFGSDLYAQAEDGLYKFNNSSFDWEKQTISLDDLSPFKSADFSQFPNETYVKPLLVFNGQLYAVVSPQGSTTFEIWRSPDFGKNQTSMTWNKVVSNGFGNPLNHELGLMIEYNSKLLVVTTNTRTDPLASFGDGNYYGPGIQVWESSSGDNGTWYQVNKDGFGTEITIFDWYGTEKTIRTNQDFGSGAVYNETLYIGTLSHYGGQVWSYNGTGLNGWKDVTPDTMIWNGPSRAVSMVVYNDSLYLGEGFPTGNIGKYDGANWEIAVSAGQGFFGHPFAVTNGGISSLAVANGKLYASTLRNPLSPYNPPYEFAQVWGYPYPYQNLSSTYAYITNAGSGTVTVIDTATDNVTATLSYVGSNPDGVAVSPDGKKVYVANSDWDNISAIDTVSVIDTATNTFTDMIEVGQWPWGIAVSQDGNTVYVTNDGSDTVSVINTSNNTVTATVPVGVDPRGIVVTPDGKTVYLTNSDWWNNISAIDTVFAIDTATNTVIANVSVGNRPWGVAVSPDGTKLYVANYGSNTTSVIDTATNSVAATVPVGWGPVGVAVSPDGEKVYVVSYHYPYTVSIIDTATNSVTATVNVGKFPHGVAFTPDGKKAYVTSDGSDKVYVIDTATNNVTATVNTGFRPMSWGQFIGPAPEP</sequence>
<dbReference type="AlphaFoldDB" id="A0A0E3WNL8"/>
<reference evidence="1 2" key="1">
    <citation type="submission" date="2014-07" db="EMBL/GenBank/DDBJ databases">
        <title>Methanogenic archaea and the global carbon cycle.</title>
        <authorList>
            <person name="Henriksen J.R."/>
            <person name="Luke J."/>
            <person name="Reinhart S."/>
            <person name="Benedict M.N."/>
            <person name="Youngblut N.D."/>
            <person name="Metcalf M.E."/>
            <person name="Whitaker R.J."/>
            <person name="Metcalf W.W."/>
        </authorList>
    </citation>
    <scope>NUCLEOTIDE SEQUENCE [LARGE SCALE GENOMIC DNA]</scope>
    <source>
        <strain evidence="1 2">LYC</strain>
    </source>
</reference>
<dbReference type="InterPro" id="IPR015943">
    <property type="entry name" value="WD40/YVTN_repeat-like_dom_sf"/>
</dbReference>
<dbReference type="RefSeq" id="WP_080943180.1">
    <property type="nucleotide sequence ID" value="NZ_CP009513.1"/>
</dbReference>
<dbReference type="SUPFAM" id="SSF63829">
    <property type="entry name" value="Calcium-dependent phosphotriesterase"/>
    <property type="match status" value="1"/>
</dbReference>
<dbReference type="InterPro" id="IPR011964">
    <property type="entry name" value="YVTN_b-propeller_repeat"/>
</dbReference>
<dbReference type="HOGENOM" id="CLU_398293_0_0_2"/>
<dbReference type="PANTHER" id="PTHR47197">
    <property type="entry name" value="PROTEIN NIRF"/>
    <property type="match status" value="1"/>
</dbReference>
<dbReference type="Pfam" id="PF02239">
    <property type="entry name" value="Cytochrom_D1"/>
    <property type="match status" value="1"/>
</dbReference>
<dbReference type="PANTHER" id="PTHR47197:SF3">
    <property type="entry name" value="DIHYDRO-HEME D1 DEHYDROGENASE"/>
    <property type="match status" value="1"/>
</dbReference>
<dbReference type="PATRIC" id="fig|1434114.4.peg.1005"/>
<dbReference type="GeneID" id="68904031"/>
<dbReference type="SMART" id="SM00564">
    <property type="entry name" value="PQQ"/>
    <property type="match status" value="6"/>
</dbReference>
<accession>A0A0E3WNL8</accession>
<evidence type="ECO:0008006" key="3">
    <source>
        <dbReference type="Google" id="ProtNLM"/>
    </source>
</evidence>